<dbReference type="InterPro" id="IPR005467">
    <property type="entry name" value="His_kinase_dom"/>
</dbReference>
<dbReference type="PRINTS" id="PR00344">
    <property type="entry name" value="BCTRLSENSOR"/>
</dbReference>
<dbReference type="Gene3D" id="1.10.287.130">
    <property type="match status" value="1"/>
</dbReference>
<dbReference type="InterPro" id="IPR003661">
    <property type="entry name" value="HisK_dim/P_dom"/>
</dbReference>
<feature type="domain" description="PAC" evidence="9">
    <location>
        <begin position="450"/>
        <end position="502"/>
    </location>
</feature>
<evidence type="ECO:0000256" key="1">
    <source>
        <dbReference type="ARBA" id="ARBA00000085"/>
    </source>
</evidence>
<accession>A0A561PRK5</accession>
<comment type="catalytic activity">
    <reaction evidence="1">
        <text>ATP + protein L-histidine = ADP + protein N-phospho-L-histidine.</text>
        <dbReference type="EC" id="2.7.13.3"/>
    </reaction>
</comment>
<feature type="domain" description="Histidine kinase" evidence="7">
    <location>
        <begin position="667"/>
        <end position="893"/>
    </location>
</feature>
<dbReference type="PROSITE" id="PS50113">
    <property type="entry name" value="PAC"/>
    <property type="match status" value="2"/>
</dbReference>
<dbReference type="SUPFAM" id="SSF55785">
    <property type="entry name" value="PYP-like sensor domain (PAS domain)"/>
    <property type="match status" value="3"/>
</dbReference>
<dbReference type="InterPro" id="IPR001610">
    <property type="entry name" value="PAC"/>
</dbReference>
<feature type="domain" description="PAS" evidence="8">
    <location>
        <begin position="371"/>
        <end position="416"/>
    </location>
</feature>
<dbReference type="GO" id="GO:0016020">
    <property type="term" value="C:membrane"/>
    <property type="evidence" value="ECO:0007669"/>
    <property type="project" value="UniProtKB-SubCell"/>
</dbReference>
<dbReference type="NCBIfam" id="TIGR00229">
    <property type="entry name" value="sensory_box"/>
    <property type="match status" value="1"/>
</dbReference>
<dbReference type="SMART" id="SM00388">
    <property type="entry name" value="HisKA"/>
    <property type="match status" value="1"/>
</dbReference>
<evidence type="ECO:0000259" key="9">
    <source>
        <dbReference type="PROSITE" id="PS50113"/>
    </source>
</evidence>
<evidence type="ECO:0000259" key="8">
    <source>
        <dbReference type="PROSITE" id="PS50112"/>
    </source>
</evidence>
<name>A0A561PRK5_9BACT</name>
<dbReference type="CDD" id="cd00130">
    <property type="entry name" value="PAS"/>
    <property type="match status" value="2"/>
</dbReference>
<feature type="domain" description="PAS" evidence="8">
    <location>
        <begin position="499"/>
        <end position="569"/>
    </location>
</feature>
<proteinExistence type="predicted"/>
<keyword evidence="5" id="KW-0418">Kinase</keyword>
<dbReference type="GO" id="GO:0007234">
    <property type="term" value="P:osmosensory signaling via phosphorelay pathway"/>
    <property type="evidence" value="ECO:0007669"/>
    <property type="project" value="TreeGrafter"/>
</dbReference>
<evidence type="ECO:0000256" key="4">
    <source>
        <dbReference type="ARBA" id="ARBA00022679"/>
    </source>
</evidence>
<keyword evidence="11" id="KW-1185">Reference proteome</keyword>
<keyword evidence="6" id="KW-0472">Membrane</keyword>
<evidence type="ECO:0000259" key="7">
    <source>
        <dbReference type="PROSITE" id="PS50109"/>
    </source>
</evidence>
<dbReference type="EMBL" id="VIWO01000004">
    <property type="protein sequence ID" value="TWF40749.1"/>
    <property type="molecule type" value="Genomic_DNA"/>
</dbReference>
<dbReference type="InterPro" id="IPR004358">
    <property type="entry name" value="Sig_transdc_His_kin-like_C"/>
</dbReference>
<dbReference type="SMART" id="SM00387">
    <property type="entry name" value="HATPase_c"/>
    <property type="match status" value="2"/>
</dbReference>
<dbReference type="InterPro" id="IPR036097">
    <property type="entry name" value="HisK_dim/P_sf"/>
</dbReference>
<dbReference type="GO" id="GO:0030295">
    <property type="term" value="F:protein kinase activator activity"/>
    <property type="evidence" value="ECO:0007669"/>
    <property type="project" value="TreeGrafter"/>
</dbReference>
<dbReference type="InterPro" id="IPR050351">
    <property type="entry name" value="BphY/WalK/GraS-like"/>
</dbReference>
<dbReference type="SMART" id="SM00091">
    <property type="entry name" value="PAS"/>
    <property type="match status" value="3"/>
</dbReference>
<dbReference type="Pfam" id="PF08448">
    <property type="entry name" value="PAS_4"/>
    <property type="match status" value="1"/>
</dbReference>
<dbReference type="SMART" id="SM00086">
    <property type="entry name" value="PAC"/>
    <property type="match status" value="2"/>
</dbReference>
<dbReference type="Proteomes" id="UP000320811">
    <property type="component" value="Unassembled WGS sequence"/>
</dbReference>
<keyword evidence="4" id="KW-0808">Transferase</keyword>
<dbReference type="InterPro" id="IPR013767">
    <property type="entry name" value="PAS_fold"/>
</dbReference>
<dbReference type="PROSITE" id="PS50109">
    <property type="entry name" value="HIS_KIN"/>
    <property type="match status" value="2"/>
</dbReference>
<sequence length="893" mass="99218">MAGGHRKSTNVFTIYILCAMMNAPLTATLRDETAAYGFLSGGGETGELIRSFNWDTSALGPVNQWPSCLKTCIRILLTSPQPMFLWWGQEGIQLYNDACKALLGGKHPAAMGQPAATTWGQLWEQLQPRFSSLMNDEAVTAGTPLLQIVQQEGIYYHFSGSPIPDEAGHIAGVMAIGAVAHNSHPPLTYTKTDVSGFTRGLLHHFDDIIVQTGLTLVINFDHVTPEIYIDRDMWEKVLFILLTNALRHTLQGGVAVRLSQDGSTLQLTVSDSGIGISHAMQTAIGERFLRGDAPKTGLALVDELVKRDGGAFEINSTVGEGSVFRITLPVGKEHLPADKVTNGEAAVVYKLYPDFMQNKISATRKPKQEVDDQSYRQLLEYLPAAIYTCDKEGRLLFFNEAAVQLWGRTPQTGIDKWCGAWKIYQLDGVTPIPFDAIPVAQTIKSGRPVRGQQIIVERPDGRRRIVQPYPDPLFDANGELVGAVNMLVDITDQRANEEYISRMAAIVEYSDDAIIGKTLDGIVTSWNPAAERLFGYTAEEMIGTSITRIIPPDKLMEEPAILQQLRAGQRIDHFETKRMTKNGTLLDISLTISPVKDLEGNIIGASKIARDVTRQRELFSALKESESKYMQLAFELEAMVEQRTNELVEANFYLRKSNQELEQFAYITSHDLQEPLRKIQTFAGMLHNNSKDVLSETSRIYIDKVMLSAKRMSQLISELLDYSRLIHVKDPFVETDLNDILVKVLNDFEVLISQRDVQISIGDLPSLMASPLQMNQLFHNLLGNAIKFSSPKRKPVIEIYAERLGMADIASMPELDAGREYKAIVVKDNGIGFDQIYSDKIFQIFQRLNDRAAFEGTGIGLALCSKIAINHKGFIYATGVPDQGACFRVILPA</sequence>
<dbReference type="CDD" id="cd00082">
    <property type="entry name" value="HisKA"/>
    <property type="match status" value="1"/>
</dbReference>
<organism evidence="10 11">
    <name type="scientific">Chitinophaga polysaccharea</name>
    <dbReference type="NCBI Taxonomy" id="1293035"/>
    <lineage>
        <taxon>Bacteria</taxon>
        <taxon>Pseudomonadati</taxon>
        <taxon>Bacteroidota</taxon>
        <taxon>Chitinophagia</taxon>
        <taxon>Chitinophagales</taxon>
        <taxon>Chitinophagaceae</taxon>
        <taxon>Chitinophaga</taxon>
    </lineage>
</organism>
<dbReference type="Gene3D" id="3.30.565.10">
    <property type="entry name" value="Histidine kinase-like ATPase, C-terminal domain"/>
    <property type="match status" value="2"/>
</dbReference>
<feature type="domain" description="Histidine kinase" evidence="7">
    <location>
        <begin position="213"/>
        <end position="332"/>
    </location>
</feature>
<evidence type="ECO:0000256" key="6">
    <source>
        <dbReference type="ARBA" id="ARBA00023136"/>
    </source>
</evidence>
<dbReference type="SUPFAM" id="SSF47384">
    <property type="entry name" value="Homodimeric domain of signal transducing histidine kinase"/>
    <property type="match status" value="1"/>
</dbReference>
<keyword evidence="3" id="KW-0597">Phosphoprotein</keyword>
<dbReference type="InterPro" id="IPR003594">
    <property type="entry name" value="HATPase_dom"/>
</dbReference>
<evidence type="ECO:0000256" key="3">
    <source>
        <dbReference type="ARBA" id="ARBA00022553"/>
    </source>
</evidence>
<dbReference type="InterPro" id="IPR000700">
    <property type="entry name" value="PAS-assoc_C"/>
</dbReference>
<evidence type="ECO:0000256" key="2">
    <source>
        <dbReference type="ARBA" id="ARBA00012438"/>
    </source>
</evidence>
<dbReference type="InterPro" id="IPR000014">
    <property type="entry name" value="PAS"/>
</dbReference>
<dbReference type="Pfam" id="PF02518">
    <property type="entry name" value="HATPase_c"/>
    <property type="match status" value="2"/>
</dbReference>
<dbReference type="Pfam" id="PF00512">
    <property type="entry name" value="HisKA"/>
    <property type="match status" value="1"/>
</dbReference>
<evidence type="ECO:0000313" key="10">
    <source>
        <dbReference type="EMBL" id="TWF40749.1"/>
    </source>
</evidence>
<dbReference type="InterPro" id="IPR035965">
    <property type="entry name" value="PAS-like_dom_sf"/>
</dbReference>
<dbReference type="GO" id="GO:0006355">
    <property type="term" value="P:regulation of DNA-templated transcription"/>
    <property type="evidence" value="ECO:0007669"/>
    <property type="project" value="InterPro"/>
</dbReference>
<dbReference type="Gene3D" id="3.30.450.20">
    <property type="entry name" value="PAS domain"/>
    <property type="match status" value="3"/>
</dbReference>
<dbReference type="PANTHER" id="PTHR42878:SF15">
    <property type="entry name" value="BACTERIOPHYTOCHROME"/>
    <property type="match status" value="1"/>
</dbReference>
<evidence type="ECO:0000313" key="11">
    <source>
        <dbReference type="Proteomes" id="UP000320811"/>
    </source>
</evidence>
<gene>
    <name evidence="10" type="ORF">FHW36_104433</name>
</gene>
<dbReference type="GO" id="GO:0005524">
    <property type="term" value="F:ATP binding"/>
    <property type="evidence" value="ECO:0007669"/>
    <property type="project" value="UniProtKB-KW"/>
</dbReference>
<dbReference type="InterPro" id="IPR013656">
    <property type="entry name" value="PAS_4"/>
</dbReference>
<protein>
    <recommendedName>
        <fullName evidence="2">histidine kinase</fullName>
        <ecNumber evidence="2">2.7.13.3</ecNumber>
    </recommendedName>
</protein>
<dbReference type="AlphaFoldDB" id="A0A561PRK5"/>
<dbReference type="GO" id="GO:0000156">
    <property type="term" value="F:phosphorelay response regulator activity"/>
    <property type="evidence" value="ECO:0007669"/>
    <property type="project" value="TreeGrafter"/>
</dbReference>
<feature type="domain" description="PAC" evidence="9">
    <location>
        <begin position="572"/>
        <end position="624"/>
    </location>
</feature>
<dbReference type="PANTHER" id="PTHR42878">
    <property type="entry name" value="TWO-COMPONENT HISTIDINE KINASE"/>
    <property type="match status" value="1"/>
</dbReference>
<dbReference type="SUPFAM" id="SSF55874">
    <property type="entry name" value="ATPase domain of HSP90 chaperone/DNA topoisomerase II/histidine kinase"/>
    <property type="match status" value="2"/>
</dbReference>
<dbReference type="Pfam" id="PF00989">
    <property type="entry name" value="PAS"/>
    <property type="match status" value="1"/>
</dbReference>
<dbReference type="PROSITE" id="PS50112">
    <property type="entry name" value="PAS"/>
    <property type="match status" value="2"/>
</dbReference>
<dbReference type="EC" id="2.7.13.3" evidence="2"/>
<dbReference type="InterPro" id="IPR036890">
    <property type="entry name" value="HATPase_C_sf"/>
</dbReference>
<dbReference type="GO" id="GO:0000155">
    <property type="term" value="F:phosphorelay sensor kinase activity"/>
    <property type="evidence" value="ECO:0007669"/>
    <property type="project" value="InterPro"/>
</dbReference>
<reference evidence="10 11" key="1">
    <citation type="submission" date="2019-06" db="EMBL/GenBank/DDBJ databases">
        <title>Sorghum-associated microbial communities from plants grown in Nebraska, USA.</title>
        <authorList>
            <person name="Schachtman D."/>
        </authorList>
    </citation>
    <scope>NUCLEOTIDE SEQUENCE [LARGE SCALE GENOMIC DNA]</scope>
    <source>
        <strain evidence="10 11">1209</strain>
    </source>
</reference>
<evidence type="ECO:0000256" key="5">
    <source>
        <dbReference type="ARBA" id="ARBA00022777"/>
    </source>
</evidence>
<comment type="caution">
    <text evidence="10">The sequence shown here is derived from an EMBL/GenBank/DDBJ whole genome shotgun (WGS) entry which is preliminary data.</text>
</comment>